<evidence type="ECO:0000313" key="3">
    <source>
        <dbReference type="EMBL" id="ARN76257.1"/>
    </source>
</evidence>
<dbReference type="EMBL" id="CP019343">
    <property type="protein sequence ID" value="ARN76257.1"/>
    <property type="molecule type" value="Genomic_DNA"/>
</dbReference>
<feature type="domain" description="PHB accumulation regulatory" evidence="1">
    <location>
        <begin position="68"/>
        <end position="107"/>
    </location>
</feature>
<dbReference type="Pfam" id="PF07879">
    <property type="entry name" value="PHB_acc_N"/>
    <property type="match status" value="1"/>
</dbReference>
<gene>
    <name evidence="3" type="ORF">BST96_01495</name>
</gene>
<dbReference type="InterPro" id="IPR012909">
    <property type="entry name" value="PHA_DNA-bd_N"/>
</dbReference>
<accession>A0A1X9NNB6</accession>
<dbReference type="STRING" id="716816.BST96_01495"/>
<dbReference type="GO" id="GO:0006355">
    <property type="term" value="P:regulation of DNA-templated transcription"/>
    <property type="evidence" value="ECO:0007669"/>
    <property type="project" value="InterPro"/>
</dbReference>
<proteinExistence type="predicted"/>
<evidence type="ECO:0000259" key="2">
    <source>
        <dbReference type="Pfam" id="PF07879"/>
    </source>
</evidence>
<reference evidence="3 4" key="1">
    <citation type="submission" date="2016-11" db="EMBL/GenBank/DDBJ databases">
        <title>Trade-off between light-utilization and light-protection in marine flavobacteria.</title>
        <authorList>
            <person name="Kumagai Y."/>
        </authorList>
    </citation>
    <scope>NUCLEOTIDE SEQUENCE [LARGE SCALE GENOMIC DNA]</scope>
    <source>
        <strain evidence="3 4">NBRC 107125</strain>
    </source>
</reference>
<dbReference type="InterPro" id="IPR007897">
    <property type="entry name" value="PHB_accumulat"/>
</dbReference>
<feature type="domain" description="PHA accumulation regulator DNA-binding N-terminal" evidence="2">
    <location>
        <begin position="3"/>
        <end position="62"/>
    </location>
</feature>
<dbReference type="RefSeq" id="WP_169713858.1">
    <property type="nucleotide sequence ID" value="NZ_CP019343.1"/>
</dbReference>
<evidence type="ECO:0000259" key="1">
    <source>
        <dbReference type="Pfam" id="PF05233"/>
    </source>
</evidence>
<dbReference type="Proteomes" id="UP000193450">
    <property type="component" value="Chromosome"/>
</dbReference>
<dbReference type="AlphaFoldDB" id="A0A1X9NNB6"/>
<keyword evidence="4" id="KW-1185">Reference proteome</keyword>
<protein>
    <submittedName>
        <fullName evidence="3">Polyhydroxyalkanoate synthesis repressor PhaR</fullName>
    </submittedName>
</protein>
<dbReference type="InterPro" id="IPR010134">
    <property type="entry name" value="PHA_reg_PhaR"/>
</dbReference>
<sequence length="135" mass="15628">MKILKKYPNRRIYDTSASAYIKLEDVRQMVLNYEPFQVVDSKTGDDLTRGTLMQIVTELESEGQRSLLTNRILEELIRFYGDQFATVIGPLIEQQILAFLKEQDKVRSHLKQFSSPGIPTAEDLLKKYLDSLPKF</sequence>
<dbReference type="NCBIfam" id="TIGR01848">
    <property type="entry name" value="PHA_reg_PhaR"/>
    <property type="match status" value="1"/>
</dbReference>
<dbReference type="Pfam" id="PF05233">
    <property type="entry name" value="PHB_acc"/>
    <property type="match status" value="1"/>
</dbReference>
<evidence type="ECO:0000313" key="4">
    <source>
        <dbReference type="Proteomes" id="UP000193450"/>
    </source>
</evidence>
<organism evidence="3 4">
    <name type="scientific">Oceanicoccus sagamiensis</name>
    <dbReference type="NCBI Taxonomy" id="716816"/>
    <lineage>
        <taxon>Bacteria</taxon>
        <taxon>Pseudomonadati</taxon>
        <taxon>Pseudomonadota</taxon>
        <taxon>Gammaproteobacteria</taxon>
        <taxon>Cellvibrionales</taxon>
        <taxon>Spongiibacteraceae</taxon>
        <taxon>Oceanicoccus</taxon>
    </lineage>
</organism>
<name>A0A1X9NNB6_9GAMM</name>
<dbReference type="KEGG" id="osg:BST96_01495"/>